<accession>A0ABU5T4U9</accession>
<evidence type="ECO:0000313" key="3">
    <source>
        <dbReference type="Proteomes" id="UP001304769"/>
    </source>
</evidence>
<dbReference type="InterPro" id="IPR002734">
    <property type="entry name" value="RibDG_C"/>
</dbReference>
<evidence type="ECO:0000259" key="1">
    <source>
        <dbReference type="Pfam" id="PF01872"/>
    </source>
</evidence>
<dbReference type="Proteomes" id="UP001304769">
    <property type="component" value="Unassembled WGS sequence"/>
</dbReference>
<organism evidence="2 3">
    <name type="scientific">Sinomonas terricola</name>
    <dbReference type="NCBI Taxonomy" id="3110330"/>
    <lineage>
        <taxon>Bacteria</taxon>
        <taxon>Bacillati</taxon>
        <taxon>Actinomycetota</taxon>
        <taxon>Actinomycetes</taxon>
        <taxon>Micrococcales</taxon>
        <taxon>Micrococcaceae</taxon>
        <taxon>Sinomonas</taxon>
    </lineage>
</organism>
<comment type="caution">
    <text evidence="2">The sequence shown here is derived from an EMBL/GenBank/DDBJ whole genome shotgun (WGS) entry which is preliminary data.</text>
</comment>
<dbReference type="InterPro" id="IPR050765">
    <property type="entry name" value="Riboflavin_Biosynth_HTPR"/>
</dbReference>
<feature type="domain" description="Bacterial bifunctional deaminase-reductase C-terminal" evidence="1">
    <location>
        <begin position="3"/>
        <end position="188"/>
    </location>
</feature>
<proteinExistence type="predicted"/>
<dbReference type="PANTHER" id="PTHR38011">
    <property type="entry name" value="DIHYDROFOLATE REDUCTASE FAMILY PROTEIN (AFU_ORTHOLOGUE AFUA_8G06820)"/>
    <property type="match status" value="1"/>
</dbReference>
<dbReference type="SUPFAM" id="SSF53597">
    <property type="entry name" value="Dihydrofolate reductase-like"/>
    <property type="match status" value="1"/>
</dbReference>
<name>A0ABU5T4U9_9MICC</name>
<dbReference type="InterPro" id="IPR024072">
    <property type="entry name" value="DHFR-like_dom_sf"/>
</dbReference>
<reference evidence="2 3" key="1">
    <citation type="submission" date="2023-12" db="EMBL/GenBank/DDBJ databases">
        <title>Sinomonas terricola sp. nov, isolated from litchi orchard soil in Guangdong, PR China.</title>
        <authorList>
            <person name="Jiaxin W."/>
            <person name="Yang Z."/>
            <person name="Honghui Z."/>
        </authorList>
    </citation>
    <scope>NUCLEOTIDE SEQUENCE [LARGE SCALE GENOMIC DNA]</scope>
    <source>
        <strain evidence="2 3">JGH33</strain>
    </source>
</reference>
<keyword evidence="3" id="KW-1185">Reference proteome</keyword>
<dbReference type="RefSeq" id="WP_323278529.1">
    <property type="nucleotide sequence ID" value="NZ_JAYGGQ010000004.1"/>
</dbReference>
<sequence>MRIVASEFMSLDGVVQAPGGPQEDPSGGFRHGGWSLPFFDPEAMGSVIGEIAERSEALLQGRRTYQVSSAAWPERSGDPFADWINSAQKYVVSDSLSEADLTWNPTTVIRGADLLATVSELRGRQGGDVYIYGSLSVVRALLAAELIDELILMIEPVTLGGGKTLFAADGEMRRFELVSAATSSTGVQICRYQPVR</sequence>
<evidence type="ECO:0000313" key="2">
    <source>
        <dbReference type="EMBL" id="MEA5454689.1"/>
    </source>
</evidence>
<dbReference type="Gene3D" id="3.40.430.10">
    <property type="entry name" value="Dihydrofolate Reductase, subunit A"/>
    <property type="match status" value="1"/>
</dbReference>
<gene>
    <name evidence="2" type="ORF">SPF06_08150</name>
</gene>
<dbReference type="EMBL" id="JAYGGQ010000004">
    <property type="protein sequence ID" value="MEA5454689.1"/>
    <property type="molecule type" value="Genomic_DNA"/>
</dbReference>
<protein>
    <submittedName>
        <fullName evidence="2">Dihydrofolate reductase family protein</fullName>
    </submittedName>
</protein>
<dbReference type="Pfam" id="PF01872">
    <property type="entry name" value="RibD_C"/>
    <property type="match status" value="1"/>
</dbReference>
<dbReference type="PANTHER" id="PTHR38011:SF2">
    <property type="entry name" value="BIFUNCTIONAL DEAMINASE-REDUCTASE DOMAIN PROTEIN"/>
    <property type="match status" value="1"/>
</dbReference>